<dbReference type="Pfam" id="PF05970">
    <property type="entry name" value="PIF1"/>
    <property type="match status" value="1"/>
</dbReference>
<dbReference type="AlphaFoldDB" id="A0A8X6Q4W9"/>
<keyword evidence="1" id="KW-0227">DNA damage</keyword>
<evidence type="ECO:0000313" key="4">
    <source>
        <dbReference type="Proteomes" id="UP000887013"/>
    </source>
</evidence>
<keyword evidence="1" id="KW-0378">Hydrolase</keyword>
<dbReference type="PANTHER" id="PTHR10492">
    <property type="match status" value="1"/>
</dbReference>
<dbReference type="OrthoDB" id="6422725at2759"/>
<feature type="domain" description="DNA helicase Pif1-like DEAD-box helicase" evidence="2">
    <location>
        <begin position="131"/>
        <end position="179"/>
    </location>
</feature>
<sequence length="183" mass="20486">MWVTNSKKEISFYSAETVNSAPTSFKTLKTVEGVVPPTFQAACRALELFKDDTHWDRTLEEAFISDSPYKIRVSVAKDIVTAISGKSLLHCGLPELIREQSIDINNRQYMSEMAYNVSQLIHVVFVSVPKFNHDQKKVYDDVLNSVDSNSGQLFFLDTPGGTGKSILINLLLAKVRTGKMSQH</sequence>
<evidence type="ECO:0000256" key="1">
    <source>
        <dbReference type="RuleBase" id="RU363044"/>
    </source>
</evidence>
<proteinExistence type="inferred from homology"/>
<dbReference type="InterPro" id="IPR010285">
    <property type="entry name" value="DNA_helicase_pif1-like_DEAD"/>
</dbReference>
<dbReference type="GO" id="GO:0005524">
    <property type="term" value="F:ATP binding"/>
    <property type="evidence" value="ECO:0007669"/>
    <property type="project" value="UniProtKB-KW"/>
</dbReference>
<protein>
    <recommendedName>
        <fullName evidence="1">ATP-dependent DNA helicase</fullName>
        <ecNumber evidence="1">5.6.2.3</ecNumber>
    </recommendedName>
</protein>
<gene>
    <name evidence="3" type="primary">g.10136</name>
    <name evidence="3" type="ORF">NPIL_95921</name>
</gene>
<reference evidence="3" key="1">
    <citation type="submission" date="2020-08" db="EMBL/GenBank/DDBJ databases">
        <title>Multicomponent nature underlies the extraordinary mechanical properties of spider dragline silk.</title>
        <authorList>
            <person name="Kono N."/>
            <person name="Nakamura H."/>
            <person name="Mori M."/>
            <person name="Yoshida Y."/>
            <person name="Ohtoshi R."/>
            <person name="Malay A.D."/>
            <person name="Moran D.A.P."/>
            <person name="Tomita M."/>
            <person name="Numata K."/>
            <person name="Arakawa K."/>
        </authorList>
    </citation>
    <scope>NUCLEOTIDE SEQUENCE</scope>
</reference>
<comment type="caution">
    <text evidence="3">The sequence shown here is derived from an EMBL/GenBank/DDBJ whole genome shotgun (WGS) entry which is preliminary data.</text>
</comment>
<comment type="catalytic activity">
    <reaction evidence="1">
        <text>ATP + H2O = ADP + phosphate + H(+)</text>
        <dbReference type="Rhea" id="RHEA:13065"/>
        <dbReference type="ChEBI" id="CHEBI:15377"/>
        <dbReference type="ChEBI" id="CHEBI:15378"/>
        <dbReference type="ChEBI" id="CHEBI:30616"/>
        <dbReference type="ChEBI" id="CHEBI:43474"/>
        <dbReference type="ChEBI" id="CHEBI:456216"/>
        <dbReference type="EC" id="5.6.2.3"/>
    </reaction>
</comment>
<dbReference type="GO" id="GO:0000723">
    <property type="term" value="P:telomere maintenance"/>
    <property type="evidence" value="ECO:0007669"/>
    <property type="project" value="InterPro"/>
</dbReference>
<dbReference type="EMBL" id="BMAW01122754">
    <property type="protein sequence ID" value="GFU00249.1"/>
    <property type="molecule type" value="Genomic_DNA"/>
</dbReference>
<dbReference type="GO" id="GO:0006310">
    <property type="term" value="P:DNA recombination"/>
    <property type="evidence" value="ECO:0007669"/>
    <property type="project" value="UniProtKB-KW"/>
</dbReference>
<comment type="cofactor">
    <cofactor evidence="1">
        <name>Mg(2+)</name>
        <dbReference type="ChEBI" id="CHEBI:18420"/>
    </cofactor>
</comment>
<keyword evidence="1" id="KW-0233">DNA recombination</keyword>
<dbReference type="GO" id="GO:0006281">
    <property type="term" value="P:DNA repair"/>
    <property type="evidence" value="ECO:0007669"/>
    <property type="project" value="UniProtKB-KW"/>
</dbReference>
<evidence type="ECO:0000259" key="2">
    <source>
        <dbReference type="Pfam" id="PF05970"/>
    </source>
</evidence>
<name>A0A8X6Q4W9_NEPPI</name>
<dbReference type="GO" id="GO:0043139">
    <property type="term" value="F:5'-3' DNA helicase activity"/>
    <property type="evidence" value="ECO:0007669"/>
    <property type="project" value="UniProtKB-EC"/>
</dbReference>
<dbReference type="EC" id="5.6.2.3" evidence="1"/>
<evidence type="ECO:0000313" key="3">
    <source>
        <dbReference type="EMBL" id="GFU00249.1"/>
    </source>
</evidence>
<keyword evidence="1" id="KW-0067">ATP-binding</keyword>
<dbReference type="Proteomes" id="UP000887013">
    <property type="component" value="Unassembled WGS sequence"/>
</dbReference>
<dbReference type="GO" id="GO:0016787">
    <property type="term" value="F:hydrolase activity"/>
    <property type="evidence" value="ECO:0007669"/>
    <property type="project" value="UniProtKB-KW"/>
</dbReference>
<organism evidence="3 4">
    <name type="scientific">Nephila pilipes</name>
    <name type="common">Giant wood spider</name>
    <name type="synonym">Nephila maculata</name>
    <dbReference type="NCBI Taxonomy" id="299642"/>
    <lineage>
        <taxon>Eukaryota</taxon>
        <taxon>Metazoa</taxon>
        <taxon>Ecdysozoa</taxon>
        <taxon>Arthropoda</taxon>
        <taxon>Chelicerata</taxon>
        <taxon>Arachnida</taxon>
        <taxon>Araneae</taxon>
        <taxon>Araneomorphae</taxon>
        <taxon>Entelegynae</taxon>
        <taxon>Araneoidea</taxon>
        <taxon>Nephilidae</taxon>
        <taxon>Nephila</taxon>
    </lineage>
</organism>
<keyword evidence="1" id="KW-0234">DNA repair</keyword>
<keyword evidence="1 3" id="KW-0347">Helicase</keyword>
<comment type="similarity">
    <text evidence="1">Belongs to the helicase family.</text>
</comment>
<keyword evidence="4" id="KW-1185">Reference proteome</keyword>
<accession>A0A8X6Q4W9</accession>
<keyword evidence="1" id="KW-0547">Nucleotide-binding</keyword>
<dbReference type="PANTHER" id="PTHR10492:SF57">
    <property type="entry name" value="ATP-DEPENDENT DNA HELICASE"/>
    <property type="match status" value="1"/>
</dbReference>